<keyword evidence="2" id="KW-1185">Reference proteome</keyword>
<accession>A0ABR0QNG1</accession>
<sequence length="111" mass="12013">MFFGSQSHHQATEMSAMVSALTHVVSGQRFAAWDCYPSNMDATCFQHTQTGSASGLAPCKIGQKRGRAEDVTAHLVQTSSHAHSSSPATSGIYDYFLSKPIFITCQNSKLQ</sequence>
<reference evidence="1 2" key="1">
    <citation type="submission" date="2023-03" db="EMBL/GenBank/DDBJ databases">
        <title>WGS of Gossypium arboreum.</title>
        <authorList>
            <person name="Yu D."/>
        </authorList>
    </citation>
    <scope>NUCLEOTIDE SEQUENCE [LARGE SCALE GENOMIC DNA]</scope>
    <source>
        <tissue evidence="1">Leaf</tissue>
    </source>
</reference>
<dbReference type="Proteomes" id="UP001358586">
    <property type="component" value="Chromosome 3"/>
</dbReference>
<proteinExistence type="predicted"/>
<gene>
    <name evidence="1" type="ORF">PVK06_009399</name>
</gene>
<dbReference type="EMBL" id="JARKNE010000003">
    <property type="protein sequence ID" value="KAK5840498.1"/>
    <property type="molecule type" value="Genomic_DNA"/>
</dbReference>
<comment type="caution">
    <text evidence="1">The sequence shown here is derived from an EMBL/GenBank/DDBJ whole genome shotgun (WGS) entry which is preliminary data.</text>
</comment>
<organism evidence="1 2">
    <name type="scientific">Gossypium arboreum</name>
    <name type="common">Tree cotton</name>
    <name type="synonym">Gossypium nanking</name>
    <dbReference type="NCBI Taxonomy" id="29729"/>
    <lineage>
        <taxon>Eukaryota</taxon>
        <taxon>Viridiplantae</taxon>
        <taxon>Streptophyta</taxon>
        <taxon>Embryophyta</taxon>
        <taxon>Tracheophyta</taxon>
        <taxon>Spermatophyta</taxon>
        <taxon>Magnoliopsida</taxon>
        <taxon>eudicotyledons</taxon>
        <taxon>Gunneridae</taxon>
        <taxon>Pentapetalae</taxon>
        <taxon>rosids</taxon>
        <taxon>malvids</taxon>
        <taxon>Malvales</taxon>
        <taxon>Malvaceae</taxon>
        <taxon>Malvoideae</taxon>
        <taxon>Gossypium</taxon>
    </lineage>
</organism>
<evidence type="ECO:0000313" key="1">
    <source>
        <dbReference type="EMBL" id="KAK5840498.1"/>
    </source>
</evidence>
<evidence type="ECO:0000313" key="2">
    <source>
        <dbReference type="Proteomes" id="UP001358586"/>
    </source>
</evidence>
<protein>
    <submittedName>
        <fullName evidence="1">Uncharacterized protein</fullName>
    </submittedName>
</protein>
<name>A0ABR0QNG1_GOSAR</name>